<dbReference type="RefSeq" id="XP_001587744.1">
    <property type="nucleotide sequence ID" value="XM_001587694.1"/>
</dbReference>
<protein>
    <submittedName>
        <fullName evidence="1">Uncharacterized protein</fullName>
    </submittedName>
</protein>
<gene>
    <name evidence="1" type="ORF">SS1G_10984</name>
</gene>
<dbReference type="AlphaFoldDB" id="A7F067"/>
<proteinExistence type="predicted"/>
<dbReference type="KEGG" id="ssl:SS1G_10984"/>
<keyword evidence="2" id="KW-1185">Reference proteome</keyword>
<accession>A7F067</accession>
<evidence type="ECO:0000313" key="2">
    <source>
        <dbReference type="Proteomes" id="UP000001312"/>
    </source>
</evidence>
<name>A7F067_SCLS1</name>
<dbReference type="HOGENOM" id="CLU_1807385_0_0_1"/>
<evidence type="ECO:0000313" key="1">
    <source>
        <dbReference type="EMBL" id="EDN95109.1"/>
    </source>
</evidence>
<organism evidence="1 2">
    <name type="scientific">Sclerotinia sclerotiorum (strain ATCC 18683 / 1980 / Ss-1)</name>
    <name type="common">White mold</name>
    <name type="synonym">Whetzelinia sclerotiorum</name>
    <dbReference type="NCBI Taxonomy" id="665079"/>
    <lineage>
        <taxon>Eukaryota</taxon>
        <taxon>Fungi</taxon>
        <taxon>Dikarya</taxon>
        <taxon>Ascomycota</taxon>
        <taxon>Pezizomycotina</taxon>
        <taxon>Leotiomycetes</taxon>
        <taxon>Helotiales</taxon>
        <taxon>Sclerotiniaceae</taxon>
        <taxon>Sclerotinia</taxon>
    </lineage>
</organism>
<dbReference type="InParanoid" id="A7F067"/>
<dbReference type="EMBL" id="CH476637">
    <property type="protein sequence ID" value="EDN95109.1"/>
    <property type="molecule type" value="Genomic_DNA"/>
</dbReference>
<dbReference type="GeneID" id="5484138"/>
<sequence>MEGTWDAEVEVELGPHIAFGRRSTGIFLVDTLKDLGRIAQNVESKWQASRQKGVLDWSLQNELWVARAVGIRRLAELLTARASRALVHGRLRIFKLVRASPKRLESRNAGLCPECINLAKITNQGVTGIGAESCRKFEDWVTT</sequence>
<dbReference type="Proteomes" id="UP000001312">
    <property type="component" value="Unassembled WGS sequence"/>
</dbReference>
<reference evidence="2" key="1">
    <citation type="journal article" date="2011" name="PLoS Genet.">
        <title>Genomic analysis of the necrotrophic fungal pathogens Sclerotinia sclerotiorum and Botrytis cinerea.</title>
        <authorList>
            <person name="Amselem J."/>
            <person name="Cuomo C.A."/>
            <person name="van Kan J.A."/>
            <person name="Viaud M."/>
            <person name="Benito E.P."/>
            <person name="Couloux A."/>
            <person name="Coutinho P.M."/>
            <person name="de Vries R.P."/>
            <person name="Dyer P.S."/>
            <person name="Fillinger S."/>
            <person name="Fournier E."/>
            <person name="Gout L."/>
            <person name="Hahn M."/>
            <person name="Kohn L."/>
            <person name="Lapalu N."/>
            <person name="Plummer K.M."/>
            <person name="Pradier J.M."/>
            <person name="Quevillon E."/>
            <person name="Sharon A."/>
            <person name="Simon A."/>
            <person name="ten Have A."/>
            <person name="Tudzynski B."/>
            <person name="Tudzynski P."/>
            <person name="Wincker P."/>
            <person name="Andrew M."/>
            <person name="Anthouard V."/>
            <person name="Beever R.E."/>
            <person name="Beffa R."/>
            <person name="Benoit I."/>
            <person name="Bouzid O."/>
            <person name="Brault B."/>
            <person name="Chen Z."/>
            <person name="Choquer M."/>
            <person name="Collemare J."/>
            <person name="Cotton P."/>
            <person name="Danchin E.G."/>
            <person name="Da Silva C."/>
            <person name="Gautier A."/>
            <person name="Giraud C."/>
            <person name="Giraud T."/>
            <person name="Gonzalez C."/>
            <person name="Grossetete S."/>
            <person name="Guldener U."/>
            <person name="Henrissat B."/>
            <person name="Howlett B.J."/>
            <person name="Kodira C."/>
            <person name="Kretschmer M."/>
            <person name="Lappartient A."/>
            <person name="Leroch M."/>
            <person name="Levis C."/>
            <person name="Mauceli E."/>
            <person name="Neuveglise C."/>
            <person name="Oeser B."/>
            <person name="Pearson M."/>
            <person name="Poulain J."/>
            <person name="Poussereau N."/>
            <person name="Quesneville H."/>
            <person name="Rascle C."/>
            <person name="Schumacher J."/>
            <person name="Segurens B."/>
            <person name="Sexton A."/>
            <person name="Silva E."/>
            <person name="Sirven C."/>
            <person name="Soanes D.M."/>
            <person name="Talbot N.J."/>
            <person name="Templeton M."/>
            <person name="Yandava C."/>
            <person name="Yarden O."/>
            <person name="Zeng Q."/>
            <person name="Rollins J.A."/>
            <person name="Lebrun M.H."/>
            <person name="Dickman M."/>
        </authorList>
    </citation>
    <scope>NUCLEOTIDE SEQUENCE [LARGE SCALE GENOMIC DNA]</scope>
    <source>
        <strain evidence="2">ATCC 18683 / 1980 / Ss-1</strain>
    </source>
</reference>